<dbReference type="OrthoDB" id="2273864at2759"/>
<comment type="caution">
    <text evidence="3">The sequence shown here is derived from an EMBL/GenBank/DDBJ whole genome shotgun (WGS) entry which is preliminary data.</text>
</comment>
<keyword evidence="4" id="KW-1185">Reference proteome</keyword>
<dbReference type="PANTHER" id="PTHR37984:SF5">
    <property type="entry name" value="PROTEIN NYNRIN-LIKE"/>
    <property type="match status" value="1"/>
</dbReference>
<dbReference type="STRING" id="4795.A0A225WEG3"/>
<dbReference type="InterPro" id="IPR036397">
    <property type="entry name" value="RNaseH_sf"/>
</dbReference>
<dbReference type="Proteomes" id="UP000198211">
    <property type="component" value="Unassembled WGS sequence"/>
</dbReference>
<evidence type="ECO:0000313" key="3">
    <source>
        <dbReference type="EMBL" id="OWZ16121.1"/>
    </source>
</evidence>
<name>A0A225WEG3_9STRA</name>
<evidence type="ECO:0000259" key="2">
    <source>
        <dbReference type="PROSITE" id="PS50994"/>
    </source>
</evidence>
<feature type="region of interest" description="Disordered" evidence="1">
    <location>
        <begin position="252"/>
        <end position="285"/>
    </location>
</feature>
<dbReference type="GO" id="GO:0003676">
    <property type="term" value="F:nucleic acid binding"/>
    <property type="evidence" value="ECO:0007669"/>
    <property type="project" value="InterPro"/>
</dbReference>
<dbReference type="EMBL" id="NBNE01000993">
    <property type="protein sequence ID" value="OWZ16121.1"/>
    <property type="molecule type" value="Genomic_DNA"/>
</dbReference>
<dbReference type="PANTHER" id="PTHR37984">
    <property type="entry name" value="PROTEIN CBG26694"/>
    <property type="match status" value="1"/>
</dbReference>
<dbReference type="SUPFAM" id="SSF53098">
    <property type="entry name" value="Ribonuclease H-like"/>
    <property type="match status" value="1"/>
</dbReference>
<protein>
    <recommendedName>
        <fullName evidence="2">Integrase catalytic domain-containing protein</fullName>
    </recommendedName>
</protein>
<dbReference type="InterPro" id="IPR012337">
    <property type="entry name" value="RNaseH-like_sf"/>
</dbReference>
<evidence type="ECO:0000313" key="4">
    <source>
        <dbReference type="Proteomes" id="UP000198211"/>
    </source>
</evidence>
<dbReference type="InterPro" id="IPR001584">
    <property type="entry name" value="Integrase_cat-core"/>
</dbReference>
<feature type="region of interest" description="Disordered" evidence="1">
    <location>
        <begin position="173"/>
        <end position="222"/>
    </location>
</feature>
<proteinExistence type="predicted"/>
<sequence length="382" mass="41262">MDFVFGLPRDTQVRTGTLVFVDRFSKMVHLTPVSVNITAEPSAAIFVDIVYRHHGLPISIVSDRGPRFTAVFWTQLFKLLGKRLKVSTASHPEADGQTERANRVVEDAMRCFATSFKSWSLFLQMVELAMNNLIHASTGLTPFYVKYGRQSRVPVLLGVERFDTTNEVDVEGANGSAPRGALEIEGTDEPGYVTPTLRPTTNDPVPRGSVSASDESRESAHDAVNGLTTHHAARAAAQGVCTRASARAAVEEVAGGTTRDRVATRNSSLGIPDADKPTSSSTWNQVPRCVGRGQDIRVKTSELQPRSGGTLRQSTNLCKNVNQSCGTCVRSGQPSKEYADRRGRKNLEKVAVGDRVLLSTAGIQPAAVTNLGANKLAPRFTG</sequence>
<evidence type="ECO:0000256" key="1">
    <source>
        <dbReference type="SAM" id="MobiDB-lite"/>
    </source>
</evidence>
<dbReference type="GO" id="GO:0015074">
    <property type="term" value="P:DNA integration"/>
    <property type="evidence" value="ECO:0007669"/>
    <property type="project" value="InterPro"/>
</dbReference>
<dbReference type="PROSITE" id="PS50994">
    <property type="entry name" value="INTEGRASE"/>
    <property type="match status" value="1"/>
</dbReference>
<accession>A0A225WEG3</accession>
<reference evidence="4" key="1">
    <citation type="submission" date="2017-03" db="EMBL/GenBank/DDBJ databases">
        <title>Phytopthora megakarya and P. palmivora, two closely related causual agents of cacao black pod achieved similar genome size and gene model numbers by different mechanisms.</title>
        <authorList>
            <person name="Ali S."/>
            <person name="Shao J."/>
            <person name="Larry D.J."/>
            <person name="Kronmiller B."/>
            <person name="Shen D."/>
            <person name="Strem M.D."/>
            <person name="Melnick R.L."/>
            <person name="Guiltinan M.J."/>
            <person name="Tyler B.M."/>
            <person name="Meinhardt L.W."/>
            <person name="Bailey B.A."/>
        </authorList>
    </citation>
    <scope>NUCLEOTIDE SEQUENCE [LARGE SCALE GENOMIC DNA]</scope>
    <source>
        <strain evidence="4">zdho120</strain>
    </source>
</reference>
<dbReference type="AlphaFoldDB" id="A0A225WEG3"/>
<feature type="domain" description="Integrase catalytic" evidence="2">
    <location>
        <begin position="1"/>
        <end position="150"/>
    </location>
</feature>
<organism evidence="3 4">
    <name type="scientific">Phytophthora megakarya</name>
    <dbReference type="NCBI Taxonomy" id="4795"/>
    <lineage>
        <taxon>Eukaryota</taxon>
        <taxon>Sar</taxon>
        <taxon>Stramenopiles</taxon>
        <taxon>Oomycota</taxon>
        <taxon>Peronosporomycetes</taxon>
        <taxon>Peronosporales</taxon>
        <taxon>Peronosporaceae</taxon>
        <taxon>Phytophthora</taxon>
    </lineage>
</organism>
<dbReference type="Gene3D" id="3.30.420.10">
    <property type="entry name" value="Ribonuclease H-like superfamily/Ribonuclease H"/>
    <property type="match status" value="1"/>
</dbReference>
<gene>
    <name evidence="3" type="ORF">PHMEG_00010142</name>
</gene>
<dbReference type="InterPro" id="IPR050951">
    <property type="entry name" value="Retrovirus_Pol_polyprotein"/>
</dbReference>